<evidence type="ECO:0000313" key="3">
    <source>
        <dbReference type="Proteomes" id="UP000585507"/>
    </source>
</evidence>
<sequence>MRLLVDTHIFIAFLNSQMDQLPSQIRGVLSDNSAALHVSVATLWEMAIKWRLGNLDFGTTLENLPDAAKRGDIEILPINEHHAVAHLTPEPPTRDPFDRLLLAQCAVEDMKLVTIDAALAGHPLSATSGS</sequence>
<protein>
    <submittedName>
        <fullName evidence="2">PIN domain nuclease of toxin-antitoxin system</fullName>
    </submittedName>
</protein>
<proteinExistence type="predicted"/>
<gene>
    <name evidence="2" type="ORF">GGD55_000949</name>
</gene>
<accession>A0A7W8U7Q6</accession>
<dbReference type="Proteomes" id="UP000585507">
    <property type="component" value="Unassembled WGS sequence"/>
</dbReference>
<dbReference type="RefSeq" id="WP_018326913.1">
    <property type="nucleotide sequence ID" value="NZ_JACHBK010000002.1"/>
</dbReference>
<dbReference type="PANTHER" id="PTHR36173">
    <property type="entry name" value="RIBONUCLEASE VAPC16-RELATED"/>
    <property type="match status" value="1"/>
</dbReference>
<dbReference type="EMBL" id="JACHBK010000002">
    <property type="protein sequence ID" value="MBB5534278.1"/>
    <property type="molecule type" value="Genomic_DNA"/>
</dbReference>
<feature type="domain" description="PIN" evidence="1">
    <location>
        <begin position="4"/>
        <end position="119"/>
    </location>
</feature>
<dbReference type="PANTHER" id="PTHR36173:SF2">
    <property type="entry name" value="RIBONUCLEASE VAPC16"/>
    <property type="match status" value="1"/>
</dbReference>
<comment type="caution">
    <text evidence="2">The sequence shown here is derived from an EMBL/GenBank/DDBJ whole genome shotgun (WGS) entry which is preliminary data.</text>
</comment>
<dbReference type="SUPFAM" id="SSF88723">
    <property type="entry name" value="PIN domain-like"/>
    <property type="match status" value="1"/>
</dbReference>
<dbReference type="Gene3D" id="3.40.50.1010">
    <property type="entry name" value="5'-nuclease"/>
    <property type="match status" value="1"/>
</dbReference>
<dbReference type="InterPro" id="IPR052919">
    <property type="entry name" value="TA_system_RNase"/>
</dbReference>
<dbReference type="InterPro" id="IPR041705">
    <property type="entry name" value="PIN_Sll0205"/>
</dbReference>
<evidence type="ECO:0000313" key="2">
    <source>
        <dbReference type="EMBL" id="MBB5534278.1"/>
    </source>
</evidence>
<dbReference type="InterPro" id="IPR029060">
    <property type="entry name" value="PIN-like_dom_sf"/>
</dbReference>
<name>A0A7W8U7Q6_9HYPH</name>
<dbReference type="InterPro" id="IPR002716">
    <property type="entry name" value="PIN_dom"/>
</dbReference>
<keyword evidence="3" id="KW-1185">Reference proteome</keyword>
<evidence type="ECO:0000259" key="1">
    <source>
        <dbReference type="Pfam" id="PF01850"/>
    </source>
</evidence>
<dbReference type="AlphaFoldDB" id="A0A7W8U7Q6"/>
<dbReference type="CDD" id="cd09872">
    <property type="entry name" value="PIN_Sll0205-like"/>
    <property type="match status" value="1"/>
</dbReference>
<dbReference type="Pfam" id="PF01850">
    <property type="entry name" value="PIN"/>
    <property type="match status" value="1"/>
</dbReference>
<organism evidence="2 3">
    <name type="scientific">Rhizobium giardinii</name>
    <dbReference type="NCBI Taxonomy" id="56731"/>
    <lineage>
        <taxon>Bacteria</taxon>
        <taxon>Pseudomonadati</taxon>
        <taxon>Pseudomonadota</taxon>
        <taxon>Alphaproteobacteria</taxon>
        <taxon>Hyphomicrobiales</taxon>
        <taxon>Rhizobiaceae</taxon>
        <taxon>Rhizobium/Agrobacterium group</taxon>
        <taxon>Rhizobium</taxon>
    </lineage>
</organism>
<reference evidence="2 3" key="1">
    <citation type="submission" date="2020-08" db="EMBL/GenBank/DDBJ databases">
        <title>Genomic Encyclopedia of Type Strains, Phase IV (KMG-V): Genome sequencing to study the core and pangenomes of soil and plant-associated prokaryotes.</title>
        <authorList>
            <person name="Whitman W."/>
        </authorList>
    </citation>
    <scope>NUCLEOTIDE SEQUENCE [LARGE SCALE GENOMIC DNA]</scope>
    <source>
        <strain evidence="2 3">SEMIA 4084</strain>
    </source>
</reference>